<organism evidence="2">
    <name type="scientific">Cupriavidus taiwanensis</name>
    <dbReference type="NCBI Taxonomy" id="164546"/>
    <lineage>
        <taxon>Bacteria</taxon>
        <taxon>Pseudomonadati</taxon>
        <taxon>Pseudomonadota</taxon>
        <taxon>Betaproteobacteria</taxon>
        <taxon>Burkholderiales</taxon>
        <taxon>Burkholderiaceae</taxon>
        <taxon>Cupriavidus</taxon>
    </lineage>
</organism>
<dbReference type="EMBL" id="LT984809">
    <property type="protein sequence ID" value="SPD48724.1"/>
    <property type="molecule type" value="Genomic_DNA"/>
</dbReference>
<evidence type="ECO:0000313" key="1">
    <source>
        <dbReference type="EMBL" id="SOZ74478.1"/>
    </source>
</evidence>
<evidence type="ECO:0008006" key="4">
    <source>
        <dbReference type="Google" id="ProtNLM"/>
    </source>
</evidence>
<reference evidence="1" key="2">
    <citation type="submission" date="2018-01" db="EMBL/GenBank/DDBJ databases">
        <authorList>
            <person name="Clerissi C."/>
        </authorList>
    </citation>
    <scope>NUCLEOTIDE SEQUENCE</scope>
    <source>
        <strain evidence="1">Cupriavidus taiwanensis STM 8556</strain>
        <plasmid evidence="1">CBM2613_p</plasmid>
    </source>
</reference>
<reference evidence="2 3" key="1">
    <citation type="submission" date="2018-01" db="EMBL/GenBank/DDBJ databases">
        <authorList>
            <person name="Gaut B.S."/>
            <person name="Morton B.R."/>
            <person name="Clegg M.T."/>
            <person name="Duvall M.R."/>
        </authorList>
    </citation>
    <scope>NUCLEOTIDE SEQUENCE</scope>
    <source>
        <strain evidence="2">Cupriavidus taiwanensis STM 8555</strain>
        <plasmid evidence="2">I</plasmid>
        <plasmid evidence="3">Plasmid cbm2613_p</plasmid>
    </source>
</reference>
<geneLocation type="plasmid" evidence="1">
    <name>CBM2613_p</name>
</geneLocation>
<geneLocation type="plasmid" evidence="2">
    <name>I</name>
</geneLocation>
<sequence>MNHAQRHPCRCTAHRQSALPRELIRRTLSQIYSAALCGHTVASAVRGSHSPVCEALRRLASQAVVTAHPNGGYAVAESGPARPANERERGTALGDVCEAIYFRIVEVRLNCKLPDRFTENELMRRYDITRVQLGAILRRITQKESSRDWPVTGGCSCQCSRLPKRTSRDSAIAC</sequence>
<keyword evidence="2" id="KW-0614">Plasmid</keyword>
<proteinExistence type="predicted"/>
<dbReference type="EMBL" id="LT976981">
    <property type="protein sequence ID" value="SOZ74478.1"/>
    <property type="molecule type" value="Genomic_DNA"/>
</dbReference>
<geneLocation type="plasmid" evidence="3">
    <name>cbm2613_p</name>
</geneLocation>
<evidence type="ECO:0000313" key="2">
    <source>
        <dbReference type="EMBL" id="SPD48724.1"/>
    </source>
</evidence>
<gene>
    <name evidence="2" type="ORF">CBM2612_P0069</name>
    <name evidence="1" type="ORF">CBM2613_P20043</name>
</gene>
<accession>A0A375H9G9</accession>
<protein>
    <recommendedName>
        <fullName evidence="4">GntR family transcriptional regulator</fullName>
    </recommendedName>
</protein>
<name>A0A375H9G9_9BURK</name>
<dbReference type="Proteomes" id="UP000256952">
    <property type="component" value="Plasmid CBM2613_p"/>
</dbReference>
<evidence type="ECO:0000313" key="3">
    <source>
        <dbReference type="Proteomes" id="UP000256952"/>
    </source>
</evidence>
<dbReference type="AlphaFoldDB" id="A0A375H9G9"/>